<keyword evidence="5 9" id="KW-0627">Porphyrin biosynthesis</keyword>
<keyword evidence="4 9" id="KW-0456">Lyase</keyword>
<dbReference type="RefSeq" id="WP_080916987.1">
    <property type="nucleotide sequence ID" value="NZ_CANMJJ010000019.1"/>
</dbReference>
<comment type="catalytic activity">
    <reaction evidence="8 9">
        <text>hydroxymethylbilane = uroporphyrinogen III + H2O</text>
        <dbReference type="Rhea" id="RHEA:18965"/>
        <dbReference type="ChEBI" id="CHEBI:15377"/>
        <dbReference type="ChEBI" id="CHEBI:57308"/>
        <dbReference type="ChEBI" id="CHEBI:57845"/>
        <dbReference type="EC" id="4.2.1.75"/>
    </reaction>
</comment>
<dbReference type="InterPro" id="IPR003754">
    <property type="entry name" value="4pyrrol_synth_uPrphyn_synth"/>
</dbReference>
<dbReference type="SUPFAM" id="SSF69618">
    <property type="entry name" value="HemD-like"/>
    <property type="match status" value="1"/>
</dbReference>
<evidence type="ECO:0000256" key="7">
    <source>
        <dbReference type="ARBA" id="ARBA00040167"/>
    </source>
</evidence>
<dbReference type="Pfam" id="PF02602">
    <property type="entry name" value="HEM4"/>
    <property type="match status" value="1"/>
</dbReference>
<name>A0ABM6JP29_9GAMM</name>
<evidence type="ECO:0000256" key="3">
    <source>
        <dbReference type="ARBA" id="ARBA00013109"/>
    </source>
</evidence>
<dbReference type="Proteomes" id="UP000191820">
    <property type="component" value="Chromosome"/>
</dbReference>
<dbReference type="Gene3D" id="3.40.50.10090">
    <property type="match status" value="2"/>
</dbReference>
<protein>
    <recommendedName>
        <fullName evidence="7 9">Uroporphyrinogen-III synthase</fullName>
        <ecNumber evidence="3 9">4.2.1.75</ecNumber>
    </recommendedName>
</protein>
<comment type="pathway">
    <text evidence="1 9">Porphyrin-containing compound metabolism; protoporphyrin-IX biosynthesis; coproporphyrinogen-III from 5-aminolevulinate: step 3/4.</text>
</comment>
<evidence type="ECO:0000313" key="12">
    <source>
        <dbReference type="Proteomes" id="UP000191820"/>
    </source>
</evidence>
<accession>A0ABM6JP29</accession>
<sequence>MKVLLTRPEGRNQAMIEQLNAKGVDYIVTPLLAVAPTQHPFSLQQLSDADAIIFISTNAVKYAAEMLNNHFPASRYYAVGKATAAALAELGVFAETAPEESQDSEGLLSLTSLSDIAQQQVVIIRGVGGRETIAEQLSLRQASVSYWEVYQRVTPQLDSQYICNYWASAQIDTIVVTSGEVLDNLIKLVPKELFAWLQSCHIIVPSHRVEQRAKTAGIHHVTNANGANTEAVLRALSI</sequence>
<keyword evidence="12" id="KW-1185">Reference proteome</keyword>
<evidence type="ECO:0000256" key="4">
    <source>
        <dbReference type="ARBA" id="ARBA00023239"/>
    </source>
</evidence>
<gene>
    <name evidence="11" type="ORF">SJ2017_3792</name>
</gene>
<comment type="similarity">
    <text evidence="2 9">Belongs to the uroporphyrinogen-III synthase family.</text>
</comment>
<dbReference type="EMBL" id="CP020472">
    <property type="protein sequence ID" value="ARD24030.1"/>
    <property type="molecule type" value="Genomic_DNA"/>
</dbReference>
<evidence type="ECO:0000256" key="2">
    <source>
        <dbReference type="ARBA" id="ARBA00008133"/>
    </source>
</evidence>
<dbReference type="EC" id="4.2.1.75" evidence="3 9"/>
<dbReference type="PANTHER" id="PTHR38042">
    <property type="entry name" value="UROPORPHYRINOGEN-III SYNTHASE, CHLOROPLASTIC"/>
    <property type="match status" value="1"/>
</dbReference>
<evidence type="ECO:0000256" key="5">
    <source>
        <dbReference type="ARBA" id="ARBA00023244"/>
    </source>
</evidence>
<evidence type="ECO:0000256" key="8">
    <source>
        <dbReference type="ARBA" id="ARBA00048617"/>
    </source>
</evidence>
<evidence type="ECO:0000256" key="9">
    <source>
        <dbReference type="RuleBase" id="RU366031"/>
    </source>
</evidence>
<evidence type="ECO:0000313" key="11">
    <source>
        <dbReference type="EMBL" id="ARD24030.1"/>
    </source>
</evidence>
<dbReference type="InterPro" id="IPR039793">
    <property type="entry name" value="UROS/Hem4"/>
</dbReference>
<comment type="function">
    <text evidence="6 9">Catalyzes cyclization of the linear tetrapyrrole, hydroxymethylbilane, to the macrocyclic uroporphyrinogen III.</text>
</comment>
<evidence type="ECO:0000256" key="6">
    <source>
        <dbReference type="ARBA" id="ARBA00037589"/>
    </source>
</evidence>
<dbReference type="InterPro" id="IPR036108">
    <property type="entry name" value="4pyrrol_syn_uPrphyn_synt_sf"/>
</dbReference>
<evidence type="ECO:0000259" key="10">
    <source>
        <dbReference type="Pfam" id="PF02602"/>
    </source>
</evidence>
<reference evidence="11 12" key="1">
    <citation type="submission" date="2017-03" db="EMBL/GenBank/DDBJ databases">
        <title>Genome sequencing of Shewanella japonica KCTC 22435.</title>
        <authorList>
            <person name="Kim K.M."/>
        </authorList>
    </citation>
    <scope>NUCLEOTIDE SEQUENCE [LARGE SCALE GENOMIC DNA]</scope>
    <source>
        <strain evidence="11 12">KCTC 22435</strain>
    </source>
</reference>
<dbReference type="CDD" id="cd06578">
    <property type="entry name" value="HemD"/>
    <property type="match status" value="1"/>
</dbReference>
<organism evidence="11 12">
    <name type="scientific">Shewanella japonica</name>
    <dbReference type="NCBI Taxonomy" id="93973"/>
    <lineage>
        <taxon>Bacteria</taxon>
        <taxon>Pseudomonadati</taxon>
        <taxon>Pseudomonadota</taxon>
        <taxon>Gammaproteobacteria</taxon>
        <taxon>Alteromonadales</taxon>
        <taxon>Shewanellaceae</taxon>
        <taxon>Shewanella</taxon>
    </lineage>
</organism>
<feature type="domain" description="Tetrapyrrole biosynthesis uroporphyrinogen III synthase" evidence="10">
    <location>
        <begin position="14"/>
        <end position="232"/>
    </location>
</feature>
<proteinExistence type="inferred from homology"/>
<dbReference type="PANTHER" id="PTHR38042:SF1">
    <property type="entry name" value="UROPORPHYRINOGEN-III SYNTHASE, CHLOROPLASTIC"/>
    <property type="match status" value="1"/>
</dbReference>
<evidence type="ECO:0000256" key="1">
    <source>
        <dbReference type="ARBA" id="ARBA00004772"/>
    </source>
</evidence>